<protein>
    <submittedName>
        <fullName evidence="7">Diheme cytochrome c-553</fullName>
    </submittedName>
</protein>
<evidence type="ECO:0000259" key="6">
    <source>
        <dbReference type="PROSITE" id="PS51007"/>
    </source>
</evidence>
<dbReference type="GO" id="GO:0009055">
    <property type="term" value="F:electron transfer activity"/>
    <property type="evidence" value="ECO:0007669"/>
    <property type="project" value="InterPro"/>
</dbReference>
<keyword evidence="2 4" id="KW-0479">Metal-binding</keyword>
<evidence type="ECO:0000313" key="7">
    <source>
        <dbReference type="EMBL" id="TXE11398.1"/>
    </source>
</evidence>
<dbReference type="Proteomes" id="UP000321935">
    <property type="component" value="Unassembled WGS sequence"/>
</dbReference>
<dbReference type="InterPro" id="IPR036909">
    <property type="entry name" value="Cyt_c-like_dom_sf"/>
</dbReference>
<dbReference type="AlphaFoldDB" id="A0A5C7ARQ2"/>
<evidence type="ECO:0000256" key="3">
    <source>
        <dbReference type="ARBA" id="ARBA00023004"/>
    </source>
</evidence>
<name>A0A5C7ARQ2_9BACT</name>
<sequence>MKKTQKTKLPILLVLAITFAYLSTSCSTKQENNEESYVAESEDDVVKKGQYLIAIMGCNDCHSPKRMGANGPEIIPELMLSGYPADRPILKFDDPLIKEGFAMFYPDLTAAAGPWGVSFAGNLTPDETGTGNWTEAQFKKAITEGKFKGLENERMLLPPMPWFNFVSLTDEDVHAMFMYLKSIKPVSNLVPAPISPDNM</sequence>
<dbReference type="PROSITE" id="PS51257">
    <property type="entry name" value="PROKAR_LIPOPROTEIN"/>
    <property type="match status" value="1"/>
</dbReference>
<evidence type="ECO:0000256" key="4">
    <source>
        <dbReference type="PROSITE-ProRule" id="PRU00433"/>
    </source>
</evidence>
<gene>
    <name evidence="7" type="ORF">ESV85_10765</name>
</gene>
<organism evidence="7 8">
    <name type="scientific">Algoriphagus aquimarinus</name>
    <dbReference type="NCBI Taxonomy" id="237018"/>
    <lineage>
        <taxon>Bacteria</taxon>
        <taxon>Pseudomonadati</taxon>
        <taxon>Bacteroidota</taxon>
        <taxon>Cytophagia</taxon>
        <taxon>Cytophagales</taxon>
        <taxon>Cyclobacteriaceae</taxon>
        <taxon>Algoriphagus</taxon>
    </lineage>
</organism>
<accession>A0A5C7ARQ2</accession>
<feature type="signal peptide" evidence="5">
    <location>
        <begin position="1"/>
        <end position="22"/>
    </location>
</feature>
<reference evidence="7 8" key="1">
    <citation type="submission" date="2019-08" db="EMBL/GenBank/DDBJ databases">
        <title>Genomes sequence of Algoriphagus aquimarinus ACAM450.</title>
        <authorList>
            <person name="Bowman J.P."/>
        </authorList>
    </citation>
    <scope>NUCLEOTIDE SEQUENCE [LARGE SCALE GENOMIC DNA]</scope>
    <source>
        <strain evidence="7 8">ACAM 450</strain>
    </source>
</reference>
<dbReference type="PROSITE" id="PS51007">
    <property type="entry name" value="CYTC"/>
    <property type="match status" value="1"/>
</dbReference>
<feature type="domain" description="Cytochrome c" evidence="6">
    <location>
        <begin position="44"/>
        <end position="184"/>
    </location>
</feature>
<dbReference type="EMBL" id="VORW01000005">
    <property type="protein sequence ID" value="TXE11398.1"/>
    <property type="molecule type" value="Genomic_DNA"/>
</dbReference>
<proteinExistence type="predicted"/>
<dbReference type="OrthoDB" id="9809720at2"/>
<dbReference type="GO" id="GO:0046872">
    <property type="term" value="F:metal ion binding"/>
    <property type="evidence" value="ECO:0007669"/>
    <property type="project" value="UniProtKB-KW"/>
</dbReference>
<comment type="caution">
    <text evidence="7">The sequence shown here is derived from an EMBL/GenBank/DDBJ whole genome shotgun (WGS) entry which is preliminary data.</text>
</comment>
<dbReference type="GO" id="GO:0020037">
    <property type="term" value="F:heme binding"/>
    <property type="evidence" value="ECO:0007669"/>
    <property type="project" value="InterPro"/>
</dbReference>
<keyword evidence="5" id="KW-0732">Signal</keyword>
<feature type="chain" id="PRO_5022927542" evidence="5">
    <location>
        <begin position="23"/>
        <end position="199"/>
    </location>
</feature>
<dbReference type="Gene3D" id="1.10.760.10">
    <property type="entry name" value="Cytochrome c-like domain"/>
    <property type="match status" value="1"/>
</dbReference>
<keyword evidence="3 4" id="KW-0408">Iron</keyword>
<evidence type="ECO:0000256" key="1">
    <source>
        <dbReference type="ARBA" id="ARBA00022617"/>
    </source>
</evidence>
<dbReference type="RefSeq" id="WP_146917452.1">
    <property type="nucleotide sequence ID" value="NZ_VORW01000005.1"/>
</dbReference>
<evidence type="ECO:0000256" key="5">
    <source>
        <dbReference type="SAM" id="SignalP"/>
    </source>
</evidence>
<keyword evidence="1 4" id="KW-0349">Heme</keyword>
<dbReference type="InterPro" id="IPR009056">
    <property type="entry name" value="Cyt_c-like_dom"/>
</dbReference>
<dbReference type="SUPFAM" id="SSF46626">
    <property type="entry name" value="Cytochrome c"/>
    <property type="match status" value="1"/>
</dbReference>
<evidence type="ECO:0000313" key="8">
    <source>
        <dbReference type="Proteomes" id="UP000321935"/>
    </source>
</evidence>
<evidence type="ECO:0000256" key="2">
    <source>
        <dbReference type="ARBA" id="ARBA00022723"/>
    </source>
</evidence>